<evidence type="ECO:0000256" key="6">
    <source>
        <dbReference type="ARBA" id="ARBA00023186"/>
    </source>
</evidence>
<evidence type="ECO:0000313" key="12">
    <source>
        <dbReference type="Proteomes" id="UP000295252"/>
    </source>
</evidence>
<protein>
    <recommendedName>
        <fullName evidence="7">GrpE protein homolog</fullName>
    </recommendedName>
</protein>
<dbReference type="GO" id="GO:0009507">
    <property type="term" value="C:chloroplast"/>
    <property type="evidence" value="ECO:0007669"/>
    <property type="project" value="TreeGrafter"/>
</dbReference>
<dbReference type="GO" id="GO:0000774">
    <property type="term" value="F:adenyl-nucleotide exchange factor activity"/>
    <property type="evidence" value="ECO:0007669"/>
    <property type="project" value="InterPro"/>
</dbReference>
<dbReference type="Gene3D" id="3.90.20.20">
    <property type="match status" value="1"/>
</dbReference>
<sequence length="328" mass="36643">MAAAPTASASTAYLCSYASPHRPSLPSSSSNYFQTHFPLKPISSRGFCFCLPKNANIPVINNNSSRRCRFLKASQSQSEDSASETDDEDETPLSKTEEEADQELPSRLESTISAYKEAILNGDEKSISDFEEIIHMVEKERNELLEKVSVLSDEIGAQKDKYVRLQADFDNFRKRTENEKLTIRSNAQGEVIESLLPMVDNFERAKQHMKLETEQEKKIDASYQGIYKQFVEIMKNLGVSVVPTVGTLFDPVLHEAIAQEESEEFKEGVIIEEFRRGFLLVDRLLRPAMVKVSSGPGVRQPSSAASEQSEQPATAGVEEIEFSEQSTG</sequence>
<name>A0A068UJS0_COFCA</name>
<evidence type="ECO:0000256" key="2">
    <source>
        <dbReference type="ARBA" id="ARBA00009054"/>
    </source>
</evidence>
<dbReference type="PANTHER" id="PTHR21237">
    <property type="entry name" value="GRPE PROTEIN"/>
    <property type="match status" value="1"/>
</dbReference>
<reference evidence="12" key="1">
    <citation type="journal article" date="2014" name="Science">
        <title>The coffee genome provides insight into the convergent evolution of caffeine biosynthesis.</title>
        <authorList>
            <person name="Denoeud F."/>
            <person name="Carretero-Paulet L."/>
            <person name="Dereeper A."/>
            <person name="Droc G."/>
            <person name="Guyot R."/>
            <person name="Pietrella M."/>
            <person name="Zheng C."/>
            <person name="Alberti A."/>
            <person name="Anthony F."/>
            <person name="Aprea G."/>
            <person name="Aury J.M."/>
            <person name="Bento P."/>
            <person name="Bernard M."/>
            <person name="Bocs S."/>
            <person name="Campa C."/>
            <person name="Cenci A."/>
            <person name="Combes M.C."/>
            <person name="Crouzillat D."/>
            <person name="Da Silva C."/>
            <person name="Daddiego L."/>
            <person name="De Bellis F."/>
            <person name="Dussert S."/>
            <person name="Garsmeur O."/>
            <person name="Gayraud T."/>
            <person name="Guignon V."/>
            <person name="Jahn K."/>
            <person name="Jamilloux V."/>
            <person name="Joet T."/>
            <person name="Labadie K."/>
            <person name="Lan T."/>
            <person name="Leclercq J."/>
            <person name="Lepelley M."/>
            <person name="Leroy T."/>
            <person name="Li L.T."/>
            <person name="Librado P."/>
            <person name="Lopez L."/>
            <person name="Munoz A."/>
            <person name="Noel B."/>
            <person name="Pallavicini A."/>
            <person name="Perrotta G."/>
            <person name="Poncet V."/>
            <person name="Pot D."/>
            <person name="Priyono X."/>
            <person name="Rigoreau M."/>
            <person name="Rouard M."/>
            <person name="Rozas J."/>
            <person name="Tranchant-Dubreuil C."/>
            <person name="VanBuren R."/>
            <person name="Zhang Q."/>
            <person name="Andrade A.C."/>
            <person name="Argout X."/>
            <person name="Bertrand B."/>
            <person name="de Kochko A."/>
            <person name="Graziosi G."/>
            <person name="Henry R.J."/>
            <person name="Jayarama X."/>
            <person name="Ming R."/>
            <person name="Nagai C."/>
            <person name="Rounsley S."/>
            <person name="Sankoff D."/>
            <person name="Giuliano G."/>
            <person name="Albert V.A."/>
            <person name="Wincker P."/>
            <person name="Lashermes P."/>
        </authorList>
    </citation>
    <scope>NUCLEOTIDE SEQUENCE [LARGE SCALE GENOMIC DNA]</scope>
    <source>
        <strain evidence="12">cv. DH200-94</strain>
    </source>
</reference>
<keyword evidence="7" id="KW-0496">Mitochondrion</keyword>
<feature type="region of interest" description="Disordered" evidence="10">
    <location>
        <begin position="293"/>
        <end position="328"/>
    </location>
</feature>
<evidence type="ECO:0000313" key="11">
    <source>
        <dbReference type="EMBL" id="CDP08484.1"/>
    </source>
</evidence>
<keyword evidence="4" id="KW-0963">Cytoplasm</keyword>
<dbReference type="OrthoDB" id="201635at2759"/>
<comment type="similarity">
    <text evidence="2 8">Belongs to the GrpE family.</text>
</comment>
<evidence type="ECO:0000256" key="8">
    <source>
        <dbReference type="RuleBase" id="RU004478"/>
    </source>
</evidence>
<dbReference type="PhylomeDB" id="A0A068UJS0"/>
<dbReference type="GO" id="GO:0051087">
    <property type="term" value="F:protein-folding chaperone binding"/>
    <property type="evidence" value="ECO:0007669"/>
    <property type="project" value="InterPro"/>
</dbReference>
<proteinExistence type="inferred from homology"/>
<evidence type="ECO:0000256" key="7">
    <source>
        <dbReference type="RuleBase" id="RU000640"/>
    </source>
</evidence>
<feature type="compositionally biased region" description="Low complexity" evidence="10">
    <location>
        <begin position="300"/>
        <end position="313"/>
    </location>
</feature>
<comment type="subunit">
    <text evidence="3">Homodimer.</text>
</comment>
<dbReference type="AlphaFoldDB" id="A0A068UJS0"/>
<dbReference type="CDD" id="cd00446">
    <property type="entry name" value="GrpE"/>
    <property type="match status" value="1"/>
</dbReference>
<comment type="subcellular location">
    <subcellularLocation>
        <location evidence="1">Cytoplasm</location>
    </subcellularLocation>
    <subcellularLocation>
        <location evidence="7">Mitochondrion matrix</location>
    </subcellularLocation>
</comment>
<feature type="region of interest" description="Disordered" evidence="10">
    <location>
        <begin position="71"/>
        <end position="108"/>
    </location>
</feature>
<dbReference type="GO" id="GO:0051082">
    <property type="term" value="F:unfolded protein binding"/>
    <property type="evidence" value="ECO:0007669"/>
    <property type="project" value="TreeGrafter"/>
</dbReference>
<dbReference type="STRING" id="49390.A0A068UJS0"/>
<evidence type="ECO:0000256" key="3">
    <source>
        <dbReference type="ARBA" id="ARBA00011738"/>
    </source>
</evidence>
<evidence type="ECO:0000256" key="1">
    <source>
        <dbReference type="ARBA" id="ARBA00004496"/>
    </source>
</evidence>
<dbReference type="InterPro" id="IPR000740">
    <property type="entry name" value="GrpE"/>
</dbReference>
<dbReference type="SUPFAM" id="SSF58014">
    <property type="entry name" value="Coiled-coil domain of nucleotide exchange factor GrpE"/>
    <property type="match status" value="1"/>
</dbReference>
<dbReference type="InterPro" id="IPR009012">
    <property type="entry name" value="GrpE_head"/>
</dbReference>
<evidence type="ECO:0000256" key="9">
    <source>
        <dbReference type="SAM" id="Coils"/>
    </source>
</evidence>
<organism evidence="11 12">
    <name type="scientific">Coffea canephora</name>
    <name type="common">Robusta coffee</name>
    <dbReference type="NCBI Taxonomy" id="49390"/>
    <lineage>
        <taxon>Eukaryota</taxon>
        <taxon>Viridiplantae</taxon>
        <taxon>Streptophyta</taxon>
        <taxon>Embryophyta</taxon>
        <taxon>Tracheophyta</taxon>
        <taxon>Spermatophyta</taxon>
        <taxon>Magnoliopsida</taxon>
        <taxon>eudicotyledons</taxon>
        <taxon>Gunneridae</taxon>
        <taxon>Pentapetalae</taxon>
        <taxon>asterids</taxon>
        <taxon>lamiids</taxon>
        <taxon>Gentianales</taxon>
        <taxon>Rubiaceae</taxon>
        <taxon>Ixoroideae</taxon>
        <taxon>Gardenieae complex</taxon>
        <taxon>Bertiereae - Coffeeae clade</taxon>
        <taxon>Coffeeae</taxon>
        <taxon>Coffea</taxon>
    </lineage>
</organism>
<dbReference type="HAMAP" id="MF_01151">
    <property type="entry name" value="GrpE"/>
    <property type="match status" value="1"/>
</dbReference>
<dbReference type="InterPro" id="IPR013805">
    <property type="entry name" value="GrpE_CC"/>
</dbReference>
<evidence type="ECO:0000256" key="4">
    <source>
        <dbReference type="ARBA" id="ARBA00022490"/>
    </source>
</evidence>
<comment type="function">
    <text evidence="7">Essential component of the PAM complex, a complex required for the translocation of transit peptide-containing proteins from the inner membrane into the mitochondrial matrix in an ATP-dependent manner.</text>
</comment>
<keyword evidence="12" id="KW-1185">Reference proteome</keyword>
<accession>A0A068UJS0</accession>
<dbReference type="NCBIfam" id="NF010741">
    <property type="entry name" value="PRK14143.1"/>
    <property type="match status" value="1"/>
</dbReference>
<dbReference type="PROSITE" id="PS01071">
    <property type="entry name" value="GRPE"/>
    <property type="match status" value="1"/>
</dbReference>
<evidence type="ECO:0000256" key="10">
    <source>
        <dbReference type="SAM" id="MobiDB-lite"/>
    </source>
</evidence>
<dbReference type="GO" id="GO:0042803">
    <property type="term" value="F:protein homodimerization activity"/>
    <property type="evidence" value="ECO:0007669"/>
    <property type="project" value="InterPro"/>
</dbReference>
<evidence type="ECO:0000256" key="5">
    <source>
        <dbReference type="ARBA" id="ARBA00023016"/>
    </source>
</evidence>
<dbReference type="Proteomes" id="UP000295252">
    <property type="component" value="Chromosome I"/>
</dbReference>
<dbReference type="InParanoid" id="A0A068UJS0"/>
<keyword evidence="6 7" id="KW-0143">Chaperone</keyword>
<dbReference type="Pfam" id="PF01025">
    <property type="entry name" value="GrpE"/>
    <property type="match status" value="1"/>
</dbReference>
<dbReference type="Gene3D" id="2.30.22.10">
    <property type="entry name" value="Head domain of nucleotide exchange factor GrpE"/>
    <property type="match status" value="1"/>
</dbReference>
<dbReference type="SUPFAM" id="SSF51064">
    <property type="entry name" value="Head domain of nucleotide exchange factor GrpE"/>
    <property type="match status" value="1"/>
</dbReference>
<keyword evidence="9" id="KW-0175">Coiled coil</keyword>
<dbReference type="FunFam" id="2.30.22.10:FF:000001">
    <property type="entry name" value="Protein GrpE"/>
    <property type="match status" value="1"/>
</dbReference>
<dbReference type="GO" id="GO:0005759">
    <property type="term" value="C:mitochondrial matrix"/>
    <property type="evidence" value="ECO:0007669"/>
    <property type="project" value="UniProtKB-SubCell"/>
</dbReference>
<dbReference type="OMA" id="QARWRPR"/>
<dbReference type="GO" id="GO:0006457">
    <property type="term" value="P:protein folding"/>
    <property type="evidence" value="ECO:0007669"/>
    <property type="project" value="InterPro"/>
</dbReference>
<dbReference type="Gramene" id="CDP08484">
    <property type="protein sequence ID" value="CDP08484"/>
    <property type="gene ID" value="GSCOC_T00027404001"/>
</dbReference>
<gene>
    <name evidence="11" type="ORF">GSCOC_T00027404001</name>
</gene>
<dbReference type="FunCoup" id="A0A068UJS0">
    <property type="interactions" value="808"/>
</dbReference>
<dbReference type="EMBL" id="HG739117">
    <property type="protein sequence ID" value="CDP08484.1"/>
    <property type="molecule type" value="Genomic_DNA"/>
</dbReference>
<feature type="coiled-coil region" evidence="9">
    <location>
        <begin position="127"/>
        <end position="154"/>
    </location>
</feature>
<keyword evidence="5" id="KW-0346">Stress response</keyword>
<dbReference type="PANTHER" id="PTHR21237:SF40">
    <property type="entry name" value="CELL CYCLE AND APOPTOSIS REGULATOR PROTEIN 2"/>
    <property type="match status" value="1"/>
</dbReference>
<feature type="compositionally biased region" description="Acidic residues" evidence="10">
    <location>
        <begin position="81"/>
        <end position="91"/>
    </location>
</feature>
<dbReference type="PRINTS" id="PR00773">
    <property type="entry name" value="GRPEPROTEIN"/>
</dbReference>